<dbReference type="Proteomes" id="UP000198287">
    <property type="component" value="Unassembled WGS sequence"/>
</dbReference>
<gene>
    <name evidence="2" type="ORF">Fcan01_22434</name>
</gene>
<organism evidence="2 3">
    <name type="scientific">Folsomia candida</name>
    <name type="common">Springtail</name>
    <dbReference type="NCBI Taxonomy" id="158441"/>
    <lineage>
        <taxon>Eukaryota</taxon>
        <taxon>Metazoa</taxon>
        <taxon>Ecdysozoa</taxon>
        <taxon>Arthropoda</taxon>
        <taxon>Hexapoda</taxon>
        <taxon>Collembola</taxon>
        <taxon>Entomobryomorpha</taxon>
        <taxon>Isotomoidea</taxon>
        <taxon>Isotomidae</taxon>
        <taxon>Proisotominae</taxon>
        <taxon>Folsomia</taxon>
    </lineage>
</organism>
<keyword evidence="3" id="KW-1185">Reference proteome</keyword>
<dbReference type="EMBL" id="LNIX01000025">
    <property type="protein sequence ID" value="OXA42580.1"/>
    <property type="molecule type" value="Genomic_DNA"/>
</dbReference>
<name>A0A226DBS6_FOLCA</name>
<feature type="chain" id="PRO_5013302395" evidence="1">
    <location>
        <begin position="29"/>
        <end position="221"/>
    </location>
</feature>
<feature type="signal peptide" evidence="1">
    <location>
        <begin position="1"/>
        <end position="28"/>
    </location>
</feature>
<keyword evidence="1" id="KW-0732">Signal</keyword>
<sequence>MPSYCVKPYIYFVTSMVLLLDAGTLTNGQQQFLRFWNTSGCLGDPFQSFTDSGVKSISLGRIQLYSRANGLWKVELCERTGCPTSIRAGVDDGCAEHDMSYDFTFFQVTRFGDADQSERKIVFFQDINFSGRSWSTNETGLYLTPSKRAYSYYFTGLNTWQIKAGEDAEDWICLNYSKTVGNNGYGNTYGKSLTTASAIEVGKVTWGCDGNVVTEVITDSD</sequence>
<dbReference type="AlphaFoldDB" id="A0A226DBS6"/>
<protein>
    <submittedName>
        <fullName evidence="2">Uncharacterized protein</fullName>
    </submittedName>
</protein>
<proteinExistence type="predicted"/>
<evidence type="ECO:0000313" key="3">
    <source>
        <dbReference type="Proteomes" id="UP000198287"/>
    </source>
</evidence>
<evidence type="ECO:0000313" key="2">
    <source>
        <dbReference type="EMBL" id="OXA42580.1"/>
    </source>
</evidence>
<accession>A0A226DBS6</accession>
<reference evidence="2 3" key="1">
    <citation type="submission" date="2015-12" db="EMBL/GenBank/DDBJ databases">
        <title>The genome of Folsomia candida.</title>
        <authorList>
            <person name="Faddeeva A."/>
            <person name="Derks M.F."/>
            <person name="Anvar Y."/>
            <person name="Smit S."/>
            <person name="Van Straalen N."/>
            <person name="Roelofs D."/>
        </authorList>
    </citation>
    <scope>NUCLEOTIDE SEQUENCE [LARGE SCALE GENOMIC DNA]</scope>
    <source>
        <strain evidence="2 3">VU population</strain>
        <tissue evidence="2">Whole body</tissue>
    </source>
</reference>
<evidence type="ECO:0000256" key="1">
    <source>
        <dbReference type="SAM" id="SignalP"/>
    </source>
</evidence>
<comment type="caution">
    <text evidence="2">The sequence shown here is derived from an EMBL/GenBank/DDBJ whole genome shotgun (WGS) entry which is preliminary data.</text>
</comment>